<dbReference type="GO" id="GO:0046983">
    <property type="term" value="F:protein dimerization activity"/>
    <property type="evidence" value="ECO:0007669"/>
    <property type="project" value="InterPro"/>
</dbReference>
<dbReference type="Pfam" id="PF02518">
    <property type="entry name" value="HATPase_c"/>
    <property type="match status" value="1"/>
</dbReference>
<reference evidence="6" key="1">
    <citation type="journal article" date="2020" name="mSystems">
        <title>Genome- and Community-Level Interaction Insights into Carbon Utilization and Element Cycling Functions of Hydrothermarchaeota in Hydrothermal Sediment.</title>
        <authorList>
            <person name="Zhou Z."/>
            <person name="Liu Y."/>
            <person name="Xu W."/>
            <person name="Pan J."/>
            <person name="Luo Z.H."/>
            <person name="Li M."/>
        </authorList>
    </citation>
    <scope>NUCLEOTIDE SEQUENCE [LARGE SCALE GENOMIC DNA]</scope>
    <source>
        <strain evidence="6">SpSt-855</strain>
    </source>
</reference>
<dbReference type="InterPro" id="IPR011712">
    <property type="entry name" value="Sig_transdc_His_kin_sub3_dim/P"/>
</dbReference>
<dbReference type="PROSITE" id="PS50109">
    <property type="entry name" value="HIS_KIN"/>
    <property type="match status" value="1"/>
</dbReference>
<dbReference type="Pfam" id="PF07730">
    <property type="entry name" value="HisKA_3"/>
    <property type="match status" value="1"/>
</dbReference>
<dbReference type="SUPFAM" id="SSF63829">
    <property type="entry name" value="Calcium-dependent phosphotriesterase"/>
    <property type="match status" value="3"/>
</dbReference>
<dbReference type="Gene3D" id="1.20.5.1930">
    <property type="match status" value="1"/>
</dbReference>
<dbReference type="Gene3D" id="2.60.40.10">
    <property type="entry name" value="Immunoglobulins"/>
    <property type="match status" value="1"/>
</dbReference>
<keyword evidence="3" id="KW-0902">Two-component regulatory system</keyword>
<dbReference type="Pfam" id="PF07494">
    <property type="entry name" value="Reg_prop"/>
    <property type="match status" value="5"/>
</dbReference>
<dbReference type="Pfam" id="PF07495">
    <property type="entry name" value="Y_Y_Y"/>
    <property type="match status" value="1"/>
</dbReference>
<dbReference type="InterPro" id="IPR005467">
    <property type="entry name" value="His_kinase_dom"/>
</dbReference>
<evidence type="ECO:0000259" key="5">
    <source>
        <dbReference type="PROSITE" id="PS50109"/>
    </source>
</evidence>
<dbReference type="AlphaFoldDB" id="A0A7V4XST1"/>
<keyword evidence="2" id="KW-0418">Kinase</keyword>
<evidence type="ECO:0000256" key="1">
    <source>
        <dbReference type="ARBA" id="ARBA00022679"/>
    </source>
</evidence>
<dbReference type="EMBL" id="DTKL01000032">
    <property type="protein sequence ID" value="HGY94210.1"/>
    <property type="molecule type" value="Genomic_DNA"/>
</dbReference>
<evidence type="ECO:0000313" key="6">
    <source>
        <dbReference type="EMBL" id="HGY94210.1"/>
    </source>
</evidence>
<evidence type="ECO:0000256" key="4">
    <source>
        <dbReference type="SAM" id="Phobius"/>
    </source>
</evidence>
<comment type="caution">
    <text evidence="6">The sequence shown here is derived from an EMBL/GenBank/DDBJ whole genome shotgun (WGS) entry which is preliminary data.</text>
</comment>
<name>A0A7V4XST1_9BACT</name>
<dbReference type="GO" id="GO:0000155">
    <property type="term" value="F:phosphorelay sensor kinase activity"/>
    <property type="evidence" value="ECO:0007669"/>
    <property type="project" value="InterPro"/>
</dbReference>
<dbReference type="PANTHER" id="PTHR24421">
    <property type="entry name" value="NITRATE/NITRITE SENSOR PROTEIN NARX-RELATED"/>
    <property type="match status" value="1"/>
</dbReference>
<dbReference type="InterPro" id="IPR011123">
    <property type="entry name" value="Y_Y_Y"/>
</dbReference>
<keyword evidence="4" id="KW-0812">Transmembrane</keyword>
<dbReference type="SUPFAM" id="SSF55874">
    <property type="entry name" value="ATPase domain of HSP90 chaperone/DNA topoisomerase II/histidine kinase"/>
    <property type="match status" value="1"/>
</dbReference>
<proteinExistence type="predicted"/>
<dbReference type="GO" id="GO:0016020">
    <property type="term" value="C:membrane"/>
    <property type="evidence" value="ECO:0007669"/>
    <property type="project" value="InterPro"/>
</dbReference>
<feature type="domain" description="Histidine kinase" evidence="5">
    <location>
        <begin position="972"/>
        <end position="1063"/>
    </location>
</feature>
<keyword evidence="4" id="KW-0472">Membrane</keyword>
<dbReference type="InterPro" id="IPR013783">
    <property type="entry name" value="Ig-like_fold"/>
</dbReference>
<dbReference type="Gene3D" id="3.30.565.10">
    <property type="entry name" value="Histidine kinase-like ATPase, C-terminal domain"/>
    <property type="match status" value="1"/>
</dbReference>
<sequence>MRFQCRSLRKMCRAAKASCRAPQLRLCTMAKALPRMTYSLHLRRIFFALALTLSVCAAHALDPRVPLRQDGAQVWQTESGLPQNTVHSILQTRDGFLWAATEGGLVRFDGEQFTTFTSRKNKGLPSDLIYHLMQSRDRHLMQSSDGSLSNTLWISTAAGVARERNGHFHSWPTGETYATFQDSAGNIWALTASGIERFTEGRFVLATEATLTEASSMLQMPDGTLWVSSSEGLLRAAGDSGHFVALGVRGPVQAMTPGPSHTLWAGTPTGVEVCTAKDCSTLHASGLPSPLFVSALAPSRASPDSMWVGTDEGLFLMSHHHAHRYGVKDGLPSDEINLLFHDREGALWIGTNRGLARFANGKMESLPGRSEVAGNIVLSAYEDREGDLWLGFESNGLGVLRSLAFTSITARDGLAGNYVLSVTQDIRGTLWAGTNGAGLSGDRDGHFTTLTTAQGLSSNIVMALAPGRDGTLWAGTPDGLDEIRNHHVRIYTSADGLPDDFVRSLFVDAAGSLWIGTRRGLTHYQGEHFTTYTDLDGLGGNLIGAMLEDRRDHALWVATLGGLSRLRDGEFQNFTTADGLSSNIVTALYQDAQGTIWIATKGGGLDRYQSGHFTSISSKATGLPESIYGILGDTRGYLWLSSTHGIDRVSEDALNRFAAHQIRTLPIATFGASDGMGISECSSGGHPAAWRAADGTLWFATLKGLATVNPAHMAMDRVPPLVALESVRIDDAPMPLAADLRVPPGRTRVAFHYAGLSFAAPQKVRYRYQLSGFDPHWINAGNQRTAYYTNLPPGRYTFRVLASNQDGLWSQNAAVIAITVEPQVYQTWWFRLLLVLGVALLILLEYRRRVRRVRSEFQAVLRERTRIAREIHDTLAQGFAAVSVQLEVVSRLLPNATEGARHALDTARSLARSSLQDARTSIWDLRSQSSEQEDLATRLRKLADHLCAPAGIKAQMEVNGAYRPLAPEVETELTRITQEAIVNAVRHSETATITLRLSFQDRQIELSVRDNGKGFSGAPPVARPGHYGITGMHERAERIGGNLAIESHPGEGTEVYLTLPLKKDGGEK</sequence>
<dbReference type="SMART" id="SM00387">
    <property type="entry name" value="HATPase_c"/>
    <property type="match status" value="1"/>
</dbReference>
<dbReference type="InterPro" id="IPR050482">
    <property type="entry name" value="Sensor_HK_TwoCompSys"/>
</dbReference>
<organism evidence="6">
    <name type="scientific">Acidobacterium capsulatum</name>
    <dbReference type="NCBI Taxonomy" id="33075"/>
    <lineage>
        <taxon>Bacteria</taxon>
        <taxon>Pseudomonadati</taxon>
        <taxon>Acidobacteriota</taxon>
        <taxon>Terriglobia</taxon>
        <taxon>Terriglobales</taxon>
        <taxon>Acidobacteriaceae</taxon>
        <taxon>Acidobacterium</taxon>
    </lineage>
</organism>
<keyword evidence="4" id="KW-1133">Transmembrane helix</keyword>
<dbReference type="Gene3D" id="2.130.10.10">
    <property type="entry name" value="YVTN repeat-like/Quinoprotein amine dehydrogenase"/>
    <property type="match status" value="4"/>
</dbReference>
<accession>A0A7V4XST1</accession>
<dbReference type="InterPro" id="IPR003594">
    <property type="entry name" value="HATPase_dom"/>
</dbReference>
<gene>
    <name evidence="6" type="ORF">ENW50_05930</name>
</gene>
<evidence type="ECO:0000256" key="2">
    <source>
        <dbReference type="ARBA" id="ARBA00022777"/>
    </source>
</evidence>
<protein>
    <recommendedName>
        <fullName evidence="5">Histidine kinase domain-containing protein</fullName>
    </recommendedName>
</protein>
<dbReference type="InterPro" id="IPR036890">
    <property type="entry name" value="HATPase_C_sf"/>
</dbReference>
<dbReference type="InterPro" id="IPR015943">
    <property type="entry name" value="WD40/YVTN_repeat-like_dom_sf"/>
</dbReference>
<evidence type="ECO:0000256" key="3">
    <source>
        <dbReference type="ARBA" id="ARBA00023012"/>
    </source>
</evidence>
<feature type="transmembrane region" description="Helical" evidence="4">
    <location>
        <begin position="828"/>
        <end position="846"/>
    </location>
</feature>
<dbReference type="InterPro" id="IPR011110">
    <property type="entry name" value="Reg_prop"/>
</dbReference>
<dbReference type="CDD" id="cd16917">
    <property type="entry name" value="HATPase_UhpB-NarQ-NarX-like"/>
    <property type="match status" value="1"/>
</dbReference>
<keyword evidence="1" id="KW-0808">Transferase</keyword>
<dbReference type="PANTHER" id="PTHR24421:SF62">
    <property type="entry name" value="SENSORY TRANSDUCTION HISTIDINE KINASE"/>
    <property type="match status" value="1"/>
</dbReference>